<dbReference type="Gene3D" id="3.40.640.10">
    <property type="entry name" value="Type I PLP-dependent aspartate aminotransferase-like (Major domain)"/>
    <property type="match status" value="1"/>
</dbReference>
<dbReference type="InterPro" id="IPR000192">
    <property type="entry name" value="Aminotrans_V_dom"/>
</dbReference>
<evidence type="ECO:0000256" key="2">
    <source>
        <dbReference type="ARBA" id="ARBA00022898"/>
    </source>
</evidence>
<keyword evidence="2" id="KW-0663">Pyridoxal phosphate</keyword>
<dbReference type="InterPro" id="IPR015424">
    <property type="entry name" value="PyrdxlP-dep_Trfase"/>
</dbReference>
<dbReference type="RefSeq" id="WP_129687480.1">
    <property type="nucleotide sequence ID" value="NZ_LR214970.1"/>
</dbReference>
<dbReference type="InterPro" id="IPR015422">
    <property type="entry name" value="PyrdxlP-dep_Trfase_small"/>
</dbReference>
<reference evidence="4 5" key="1">
    <citation type="submission" date="2019-01" db="EMBL/GenBank/DDBJ databases">
        <authorList>
            <consortium name="Pathogen Informatics"/>
        </authorList>
    </citation>
    <scope>NUCLEOTIDE SEQUENCE [LARGE SCALE GENOMIC DNA]</scope>
    <source>
        <strain evidence="4 5">NCTC10122</strain>
    </source>
</reference>
<dbReference type="Gene3D" id="3.90.1150.10">
    <property type="entry name" value="Aspartate Aminotransferase, domain 1"/>
    <property type="match status" value="1"/>
</dbReference>
<dbReference type="Pfam" id="PF00266">
    <property type="entry name" value="Aminotran_5"/>
    <property type="match status" value="1"/>
</dbReference>
<dbReference type="Proteomes" id="UP000290942">
    <property type="component" value="Chromosome"/>
</dbReference>
<dbReference type="SUPFAM" id="SSF53383">
    <property type="entry name" value="PLP-dependent transferases"/>
    <property type="match status" value="1"/>
</dbReference>
<dbReference type="EMBL" id="LR214970">
    <property type="protein sequence ID" value="VEU60535.1"/>
    <property type="molecule type" value="Genomic_DNA"/>
</dbReference>
<dbReference type="InterPro" id="IPR015421">
    <property type="entry name" value="PyrdxlP-dep_Trfase_major"/>
</dbReference>
<accession>A0A449A8F6</accession>
<evidence type="ECO:0000313" key="5">
    <source>
        <dbReference type="Proteomes" id="UP000290942"/>
    </source>
</evidence>
<organism evidence="4 5">
    <name type="scientific">Mycoplasmopsis bovigenitalium</name>
    <dbReference type="NCBI Taxonomy" id="2112"/>
    <lineage>
        <taxon>Bacteria</taxon>
        <taxon>Bacillati</taxon>
        <taxon>Mycoplasmatota</taxon>
        <taxon>Mycoplasmoidales</taxon>
        <taxon>Metamycoplasmataceae</taxon>
        <taxon>Mycoplasmopsis</taxon>
    </lineage>
</organism>
<dbReference type="PANTHER" id="PTHR43586">
    <property type="entry name" value="CYSTEINE DESULFURASE"/>
    <property type="match status" value="1"/>
</dbReference>
<gene>
    <name evidence="4" type="primary">csd</name>
    <name evidence="4" type="ORF">NCTC10122_00129</name>
</gene>
<dbReference type="AlphaFoldDB" id="A0A449A8F6"/>
<sequence length="385" mass="43066">MKHLRNQFPMAKKIVYLDSAALVLKPNDAIKAVNNFYKNYSVSVRTSNSPLGIKNDLLIKNLRQKVSKLLLTNLEETSIIFTSGTTASLNNFAQMYSNSIEKGDEILLSAHNHSSNFIPWIEVAKLKNATIKVSQNIIEDINKNTKIIALSQITNNFHIDFDLNEIYAKAQKYNAIVVNDAAQAIVNEQVSMQNADVVAFSANKFYGPTGVGVLAVKNNLLKKLSPNIYGGGSVLGIAKDCNWIQNNSIEGFEPGTANFAGLHMFDAALTFFNQNIGYEKTNKIIRDLSNYTHKILKKVKNIEVYSKPGDHIVLFNIKQHDSHDVAHYLGTQNIYVRSGVFCAHYLKNIYNENSYVRVSLGIYNNKKDIKRLVEALNNGGDFIVI</sequence>
<keyword evidence="4" id="KW-0808">Transferase</keyword>
<dbReference type="GO" id="GO:0031071">
    <property type="term" value="F:cysteine desulfurase activity"/>
    <property type="evidence" value="ECO:0007669"/>
    <property type="project" value="UniProtKB-EC"/>
</dbReference>
<dbReference type="EC" id="2.8.1.7" evidence="4"/>
<evidence type="ECO:0000256" key="1">
    <source>
        <dbReference type="ARBA" id="ARBA00001933"/>
    </source>
</evidence>
<protein>
    <submittedName>
        <fullName evidence="4">Probable cysteine desulfurase</fullName>
        <ecNumber evidence="4">2.8.1.7</ecNumber>
    </submittedName>
</protein>
<dbReference type="PANTHER" id="PTHR43586:SF8">
    <property type="entry name" value="CYSTEINE DESULFURASE 1, CHLOROPLASTIC"/>
    <property type="match status" value="1"/>
</dbReference>
<evidence type="ECO:0000259" key="3">
    <source>
        <dbReference type="Pfam" id="PF00266"/>
    </source>
</evidence>
<evidence type="ECO:0000313" key="4">
    <source>
        <dbReference type="EMBL" id="VEU60535.1"/>
    </source>
</evidence>
<name>A0A449A8F6_9BACT</name>
<proteinExistence type="predicted"/>
<comment type="cofactor">
    <cofactor evidence="1">
        <name>pyridoxal 5'-phosphate</name>
        <dbReference type="ChEBI" id="CHEBI:597326"/>
    </cofactor>
</comment>
<feature type="domain" description="Aminotransferase class V" evidence="3">
    <location>
        <begin position="15"/>
        <end position="372"/>
    </location>
</feature>